<evidence type="ECO:0000256" key="1">
    <source>
        <dbReference type="SAM" id="MobiDB-lite"/>
    </source>
</evidence>
<gene>
    <name evidence="2" type="ORF">PVNG_04804</name>
</gene>
<dbReference type="Proteomes" id="UP000053239">
    <property type="component" value="Unassembled WGS sequence"/>
</dbReference>
<reference evidence="2 3" key="1">
    <citation type="submission" date="2011-09" db="EMBL/GenBank/DDBJ databases">
        <title>The Genome Sequence of Plasmodium vivax North Korean.</title>
        <authorList>
            <consortium name="The Broad Institute Genome Sequencing Platform"/>
            <consortium name="The Broad Institute Genome Sequencing Center for Infectious Disease"/>
            <person name="Neafsey D."/>
            <person name="Carlton J."/>
            <person name="Barnwell J."/>
            <person name="Collins W."/>
            <person name="Escalante A."/>
            <person name="Mullikin J."/>
            <person name="Saul A."/>
            <person name="Guigo R."/>
            <person name="Camara F."/>
            <person name="Young S.K."/>
            <person name="Zeng Q."/>
            <person name="Gargeya S."/>
            <person name="Fitzgerald M."/>
            <person name="Haas B."/>
            <person name="Abouelleil A."/>
            <person name="Alvarado L."/>
            <person name="Arachchi H.M."/>
            <person name="Berlin A."/>
            <person name="Brown A."/>
            <person name="Chapman S.B."/>
            <person name="Chen Z."/>
            <person name="Dunbar C."/>
            <person name="Freedman E."/>
            <person name="Gearin G."/>
            <person name="Gellesch M."/>
            <person name="Goldberg J."/>
            <person name="Griggs A."/>
            <person name="Gujja S."/>
            <person name="Heiman D."/>
            <person name="Howarth C."/>
            <person name="Larson L."/>
            <person name="Lui A."/>
            <person name="MacDonald P.J.P."/>
            <person name="Montmayeur A."/>
            <person name="Murphy C."/>
            <person name="Neiman D."/>
            <person name="Pearson M."/>
            <person name="Priest M."/>
            <person name="Roberts A."/>
            <person name="Saif S."/>
            <person name="Shea T."/>
            <person name="Shenoy N."/>
            <person name="Sisk P."/>
            <person name="Stolte C."/>
            <person name="Sykes S."/>
            <person name="Wortman J."/>
            <person name="Nusbaum C."/>
            <person name="Birren B."/>
        </authorList>
    </citation>
    <scope>NUCLEOTIDE SEQUENCE [LARGE SCALE GENOMIC DNA]</scope>
    <source>
        <strain evidence="2 3">North Korean</strain>
    </source>
</reference>
<sequence>MNIKYLKNKALYKIYIRINYIKKVNSVEFKENSNLFKFYKHFKNVNDDSYDTYIDCFKSNDPKIRRKCPGVKQIIQKWKSLFENFPYTDNNTSEKCHYLVLWAYDRIKQCSSKTFCTSWFYSLLEEIWKDKKCCYDVTKTDECKKKYTKTFNLDVLKNKRDLYDFLEYFNNISSILTDKDSVKKKKYCKYVSDIFQLFKEIIKKSCSDNYDYELEKFKEQVINKEDILTTLMDNCPNHFQDISFIRNNLTKCLSKEPSEEIAESLHLSIHNDKDNIGSHVLNRPNINFSDHDNLIKEIHKSDNSYDSYFYKKYENLDKTADNDSKVNTELASLKSTYNEISNEVLRKVIKNIIHLNNTKDANEYRKSCLYYKYWTYEKMWMICKNKSNDEVKKVIDEFLDLHKEITTKNTNGYKCEFHFYVKNLDQLEYLVEQRHLDIYFKIFPIIKSNINCTKHKKEIFRNYLNYISPLYKIHKEDCCLHYNIWGDYECHNYFKCHDRYNPDNLLQALNYVGNNDCNKFLKTSKPQKPGNSDNSQNYNEDNDASDINIKCHRGFYRSNNKDYYSYICTDKEGDEGNSSEMSPLNSSSMNMIFNGSFLILGIFFLLFLFCKVSISFYYIIYRTIFIIIFSQMLQFIT</sequence>
<dbReference type="Pfam" id="PF05795">
    <property type="entry name" value="Plasmodium_Vir"/>
    <property type="match status" value="2"/>
</dbReference>
<evidence type="ECO:0000313" key="2">
    <source>
        <dbReference type="EMBL" id="KNA01479.1"/>
    </source>
</evidence>
<proteinExistence type="predicted"/>
<accession>A0A0J9WEY7</accession>
<name>A0A0J9WEY7_PLAVI</name>
<evidence type="ECO:0000313" key="3">
    <source>
        <dbReference type="Proteomes" id="UP000053239"/>
    </source>
</evidence>
<organism evidence="2 3">
    <name type="scientific">Plasmodium vivax North Korean</name>
    <dbReference type="NCBI Taxonomy" id="1035514"/>
    <lineage>
        <taxon>Eukaryota</taxon>
        <taxon>Sar</taxon>
        <taxon>Alveolata</taxon>
        <taxon>Apicomplexa</taxon>
        <taxon>Aconoidasida</taxon>
        <taxon>Haemosporida</taxon>
        <taxon>Plasmodiidae</taxon>
        <taxon>Plasmodium</taxon>
        <taxon>Plasmodium (Plasmodium)</taxon>
    </lineage>
</organism>
<dbReference type="InterPro" id="IPR008780">
    <property type="entry name" value="Plasmodium_Vir"/>
</dbReference>
<dbReference type="EMBL" id="KQ235259">
    <property type="protein sequence ID" value="KNA01479.1"/>
    <property type="molecule type" value="Genomic_DNA"/>
</dbReference>
<protein>
    <submittedName>
        <fullName evidence="2">Uncharacterized protein</fullName>
    </submittedName>
</protein>
<feature type="compositionally biased region" description="Polar residues" evidence="1">
    <location>
        <begin position="524"/>
        <end position="539"/>
    </location>
</feature>
<dbReference type="AlphaFoldDB" id="A0A0J9WEY7"/>
<dbReference type="OrthoDB" id="389237at2759"/>
<feature type="region of interest" description="Disordered" evidence="1">
    <location>
        <begin position="522"/>
        <end position="541"/>
    </location>
</feature>